<proteinExistence type="predicted"/>
<dbReference type="RefSeq" id="XP_047775181.1">
    <property type="nucleotide sequence ID" value="XM_047921758.1"/>
</dbReference>
<evidence type="ECO:0000313" key="2">
    <source>
        <dbReference type="EMBL" id="KAH9832162.1"/>
    </source>
</evidence>
<keyword evidence="3" id="KW-1185">Reference proteome</keyword>
<gene>
    <name evidence="2" type="ORF">C8Q71DRAFT_726332</name>
</gene>
<reference evidence="2 3" key="1">
    <citation type="journal article" date="2021" name="Environ. Microbiol.">
        <title>Gene family expansions and transcriptome signatures uncover fungal adaptations to wood decay.</title>
        <authorList>
            <person name="Hage H."/>
            <person name="Miyauchi S."/>
            <person name="Viragh M."/>
            <person name="Drula E."/>
            <person name="Min B."/>
            <person name="Chaduli D."/>
            <person name="Navarro D."/>
            <person name="Favel A."/>
            <person name="Norest M."/>
            <person name="Lesage-Meessen L."/>
            <person name="Balint B."/>
            <person name="Merenyi Z."/>
            <person name="de Eugenio L."/>
            <person name="Morin E."/>
            <person name="Martinez A.T."/>
            <person name="Baldrian P."/>
            <person name="Stursova M."/>
            <person name="Martinez M.J."/>
            <person name="Novotny C."/>
            <person name="Magnuson J.K."/>
            <person name="Spatafora J.W."/>
            <person name="Maurice S."/>
            <person name="Pangilinan J."/>
            <person name="Andreopoulos W."/>
            <person name="LaButti K."/>
            <person name="Hundley H."/>
            <person name="Na H."/>
            <person name="Kuo A."/>
            <person name="Barry K."/>
            <person name="Lipzen A."/>
            <person name="Henrissat B."/>
            <person name="Riley R."/>
            <person name="Ahrendt S."/>
            <person name="Nagy L.G."/>
            <person name="Grigoriev I.V."/>
            <person name="Martin F."/>
            <person name="Rosso M.N."/>
        </authorList>
    </citation>
    <scope>NUCLEOTIDE SEQUENCE [LARGE SCALE GENOMIC DNA]</scope>
    <source>
        <strain evidence="2 3">CIRM-BRFM 1785</strain>
    </source>
</reference>
<evidence type="ECO:0000256" key="1">
    <source>
        <dbReference type="SAM" id="MobiDB-lite"/>
    </source>
</evidence>
<protein>
    <submittedName>
        <fullName evidence="2">Uncharacterized protein</fullName>
    </submittedName>
</protein>
<evidence type="ECO:0000313" key="3">
    <source>
        <dbReference type="Proteomes" id="UP000814176"/>
    </source>
</evidence>
<dbReference type="GeneID" id="72002490"/>
<comment type="caution">
    <text evidence="2">The sequence shown here is derived from an EMBL/GenBank/DDBJ whole genome shotgun (WGS) entry which is preliminary data.</text>
</comment>
<sequence length="286" mass="31137">MGDGTGGCWRRWRRRGWWEDGSGEGNLGVAGSGDWAPGATSCLEPSHSHSARTARPPPRYSPAADPNALNSPCAALALAQLLTDNEAAKTRVFWEVKNVATERFIDVYDEADMPAEKLDDKAREHMSDASEAWARVRDVLAQLNQEIIVPYTLGGTLADDGTVAIGKLQAHVGEPGGGRGWRRAGLTVPDPESRERQNRLAAFWDAVRERLKEMYPSGTRLIVGDLAVFMSSIAAIKVGGHADTEVGEKKDNTRQMGVAGRVGRADAVFARVMAGRYYAECRYLIL</sequence>
<accession>A0ABQ8K593</accession>
<dbReference type="Proteomes" id="UP000814176">
    <property type="component" value="Unassembled WGS sequence"/>
</dbReference>
<feature type="region of interest" description="Disordered" evidence="1">
    <location>
        <begin position="23"/>
        <end position="66"/>
    </location>
</feature>
<dbReference type="EMBL" id="JADCUA010000022">
    <property type="protein sequence ID" value="KAH9832162.1"/>
    <property type="molecule type" value="Genomic_DNA"/>
</dbReference>
<name>A0ABQ8K593_9APHY</name>
<organism evidence="2 3">
    <name type="scientific">Rhodofomes roseus</name>
    <dbReference type="NCBI Taxonomy" id="34475"/>
    <lineage>
        <taxon>Eukaryota</taxon>
        <taxon>Fungi</taxon>
        <taxon>Dikarya</taxon>
        <taxon>Basidiomycota</taxon>
        <taxon>Agaricomycotina</taxon>
        <taxon>Agaricomycetes</taxon>
        <taxon>Polyporales</taxon>
        <taxon>Rhodofomes</taxon>
    </lineage>
</organism>